<proteinExistence type="predicted"/>
<evidence type="ECO:0000313" key="2">
    <source>
        <dbReference type="Proteomes" id="UP001638806"/>
    </source>
</evidence>
<accession>A0ACC4DMU4</accession>
<protein>
    <submittedName>
        <fullName evidence="1">Uncharacterized protein</fullName>
    </submittedName>
</protein>
<dbReference type="Proteomes" id="UP001638806">
    <property type="component" value="Unassembled WGS sequence"/>
</dbReference>
<evidence type="ECO:0000313" key="1">
    <source>
        <dbReference type="EMBL" id="KAL3957402.1"/>
    </source>
</evidence>
<comment type="caution">
    <text evidence="1">The sequence shown here is derived from an EMBL/GenBank/DDBJ whole genome shotgun (WGS) entry which is preliminary data.</text>
</comment>
<reference evidence="1" key="1">
    <citation type="submission" date="2024-12" db="EMBL/GenBank/DDBJ databases">
        <title>Comparative genomics and development of molecular markers within Purpureocillium lilacinum and among Purpureocillium species.</title>
        <authorList>
            <person name="Yeh Z.-Y."/>
            <person name="Ni N.-T."/>
            <person name="Lo P.-H."/>
            <person name="Mushyakhwo K."/>
            <person name="Lin C.-F."/>
            <person name="Nai Y.-S."/>
        </authorList>
    </citation>
    <scope>NUCLEOTIDE SEQUENCE</scope>
    <source>
        <strain evidence="1">NCHU-NPUST-175</strain>
    </source>
</reference>
<gene>
    <name evidence="1" type="ORF">ACCO45_007980</name>
</gene>
<organism evidence="1 2">
    <name type="scientific">Purpureocillium lilacinum</name>
    <name type="common">Paecilomyces lilacinus</name>
    <dbReference type="NCBI Taxonomy" id="33203"/>
    <lineage>
        <taxon>Eukaryota</taxon>
        <taxon>Fungi</taxon>
        <taxon>Dikarya</taxon>
        <taxon>Ascomycota</taxon>
        <taxon>Pezizomycotina</taxon>
        <taxon>Sordariomycetes</taxon>
        <taxon>Hypocreomycetidae</taxon>
        <taxon>Hypocreales</taxon>
        <taxon>Ophiocordycipitaceae</taxon>
        <taxon>Purpureocillium</taxon>
    </lineage>
</organism>
<name>A0ACC4DMU4_PURLI</name>
<dbReference type="EMBL" id="JBGNUJ010000007">
    <property type="protein sequence ID" value="KAL3957402.1"/>
    <property type="molecule type" value="Genomic_DNA"/>
</dbReference>
<sequence length="710" mass="78043">MAASAYGNTEPAPAQFAHLQLPAAGGVTTMQFVACAPCRQARRLPPCYEAHATPVAGPQDRCCSGVVCYPAVRACAEATKMNIITSVLAFFQKKHVRISGVPRLQSRHSDTHHHATRALRRSGPGALVAASPSCVCWRTDAQGNAAKSSQLMLHFTARYARPLPPRWGIAGFETQPSTNFPEQVHRHSIERWCDEAGELPAAQTDKRKPPLTGRGAPILSHEGGNDDGASSTVSLPSLSPHQTPISYNNATPEWMVPSRATRRHLRLCRSALFTLASVSDTIAIVIVIGIISGPNSSNTIVYTRGTAFLHLHSRPSHTLFVALASQPRCDEGIMAEERVIRISRPIRSPLKPYTTGETIHGTVHFTSPRTIPFRQVRVWLVGAARTTTIAAMPAGTQTWLILLMREPMACGQWFPMPGESFRAFVKYTMDFSYTIPERIHDACCYGNCTSADDVAERHGRLPPSMGYWHLNDMSPRVAEIIWCISAEEIRESPGSHPTWTMTVQAPIKILPFSPEEPPRLIEPDDSRYKLSRTKKLKENLLPFSRSIGTLKATTSQPPAIMIDPDTFDSLPSCALIDLLFSPAKRPGAPPKIQSVKIEIQACTFYSSRPMHCVPDLGTVQPALGTACIPSEYTTTRTIVTVFPDAPEWKCNQCGQFWRERSPPVSLPPRRPPVLTEPAPLSCNLPGKPWSLSGQIRCHRPKGNSNGQPRD</sequence>
<keyword evidence="2" id="KW-1185">Reference proteome</keyword>